<reference evidence="3" key="1">
    <citation type="journal article" date="2018" name="Nat. Microbiol.">
        <title>Leveraging single-cell genomics to expand the fungal tree of life.</title>
        <authorList>
            <person name="Ahrendt S.R."/>
            <person name="Quandt C.A."/>
            <person name="Ciobanu D."/>
            <person name="Clum A."/>
            <person name="Salamov A."/>
            <person name="Andreopoulos B."/>
            <person name="Cheng J.F."/>
            <person name="Woyke T."/>
            <person name="Pelin A."/>
            <person name="Henrissat B."/>
            <person name="Reynolds N.K."/>
            <person name="Benny G.L."/>
            <person name="Smith M.E."/>
            <person name="James T.Y."/>
            <person name="Grigoriev I.V."/>
        </authorList>
    </citation>
    <scope>NUCLEOTIDE SEQUENCE [LARGE SCALE GENOMIC DNA]</scope>
</reference>
<feature type="region of interest" description="Disordered" evidence="1">
    <location>
        <begin position="76"/>
        <end position="101"/>
    </location>
</feature>
<dbReference type="AlphaFoldDB" id="A0A4P9Y522"/>
<keyword evidence="3" id="KW-1185">Reference proteome</keyword>
<dbReference type="EMBL" id="KZ987888">
    <property type="protein sequence ID" value="RKP14086.1"/>
    <property type="molecule type" value="Genomic_DNA"/>
</dbReference>
<gene>
    <name evidence="2" type="ORF">BJ684DRAFT_15574</name>
</gene>
<protein>
    <submittedName>
        <fullName evidence="2">Uncharacterized protein</fullName>
    </submittedName>
</protein>
<evidence type="ECO:0000256" key="1">
    <source>
        <dbReference type="SAM" id="MobiDB-lite"/>
    </source>
</evidence>
<feature type="compositionally biased region" description="Low complexity" evidence="1">
    <location>
        <begin position="165"/>
        <end position="178"/>
    </location>
</feature>
<dbReference type="Proteomes" id="UP000267251">
    <property type="component" value="Unassembled WGS sequence"/>
</dbReference>
<proteinExistence type="predicted"/>
<feature type="region of interest" description="Disordered" evidence="1">
    <location>
        <begin position="164"/>
        <end position="186"/>
    </location>
</feature>
<feature type="compositionally biased region" description="Polar residues" evidence="1">
    <location>
        <begin position="76"/>
        <end position="94"/>
    </location>
</feature>
<dbReference type="PROSITE" id="PS51257">
    <property type="entry name" value="PROKAR_LIPOPROTEIN"/>
    <property type="match status" value="1"/>
</dbReference>
<evidence type="ECO:0000313" key="2">
    <source>
        <dbReference type="EMBL" id="RKP14086.1"/>
    </source>
</evidence>
<accession>A0A4P9Y522</accession>
<organism evidence="2 3">
    <name type="scientific">Piptocephalis cylindrospora</name>
    <dbReference type="NCBI Taxonomy" id="1907219"/>
    <lineage>
        <taxon>Eukaryota</taxon>
        <taxon>Fungi</taxon>
        <taxon>Fungi incertae sedis</taxon>
        <taxon>Zoopagomycota</taxon>
        <taxon>Zoopagomycotina</taxon>
        <taxon>Zoopagomycetes</taxon>
        <taxon>Zoopagales</taxon>
        <taxon>Piptocephalidaceae</taxon>
        <taxon>Piptocephalis</taxon>
    </lineage>
</organism>
<sequence>MFRLGRWLPSPSSALWSSCSSSLWTRGCIQRKHTRVIQRAPAWLNQALVIGEVLPEDSRPSLTKADLASERHSSLQSTYRVTCGPTTRNPSSPSGRDMGPPVIYTVLPVKSSLKMDDVGQIPSPGSMIMLTGEMSWDNSWGSGRSLDAPQVPIVLSARFTLLREPTSSNPSPSSTRSPLGALGSPSAQSVTLVGQVVYLEVMSRERFYRLHIRTDTLHAGKQVHHVLAKPSGMANADELDIGRIVMIQGQVQLDESPPREEGGRNIGPQPLSPAADPAIIVADQVMVYVSSQGGARRRRGRRRIEPRMIKKSALDPAG</sequence>
<evidence type="ECO:0000313" key="3">
    <source>
        <dbReference type="Proteomes" id="UP000267251"/>
    </source>
</evidence>
<name>A0A4P9Y522_9FUNG</name>